<dbReference type="GO" id="GO:0005840">
    <property type="term" value="C:ribosome"/>
    <property type="evidence" value="ECO:0007669"/>
    <property type="project" value="UniProtKB-KW"/>
</dbReference>
<dbReference type="FunFam" id="4.10.410.60:FF:000001">
    <property type="entry name" value="50S ribosomal protein L35"/>
    <property type="match status" value="1"/>
</dbReference>
<protein>
    <recommendedName>
        <fullName evidence="4 5">Large ribosomal subunit protein bL35</fullName>
    </recommendedName>
</protein>
<dbReference type="Proteomes" id="UP000034344">
    <property type="component" value="Unassembled WGS sequence"/>
</dbReference>
<dbReference type="NCBIfam" id="TIGR00001">
    <property type="entry name" value="rpmI_bact"/>
    <property type="match status" value="1"/>
</dbReference>
<dbReference type="PROSITE" id="PS00936">
    <property type="entry name" value="RIBOSOMAL_L35"/>
    <property type="match status" value="1"/>
</dbReference>
<evidence type="ECO:0000256" key="1">
    <source>
        <dbReference type="ARBA" id="ARBA00006598"/>
    </source>
</evidence>
<dbReference type="PRINTS" id="PR00064">
    <property type="entry name" value="RIBOSOMALL35"/>
</dbReference>
<dbReference type="GO" id="GO:0006412">
    <property type="term" value="P:translation"/>
    <property type="evidence" value="ECO:0007669"/>
    <property type="project" value="UniProtKB-UniRule"/>
</dbReference>
<dbReference type="STRING" id="1618480.US11_C0009G0017"/>
<dbReference type="Gene3D" id="4.10.410.60">
    <property type="match status" value="1"/>
</dbReference>
<evidence type="ECO:0000313" key="7">
    <source>
        <dbReference type="EMBL" id="KKQ01405.1"/>
    </source>
</evidence>
<evidence type="ECO:0000256" key="3">
    <source>
        <dbReference type="ARBA" id="ARBA00023274"/>
    </source>
</evidence>
<dbReference type="InterPro" id="IPR018265">
    <property type="entry name" value="Ribosomal_bL35_CS"/>
</dbReference>
<dbReference type="InterPro" id="IPR001706">
    <property type="entry name" value="Ribosomal_bL35"/>
</dbReference>
<organism evidence="7 8">
    <name type="scientific">Candidatus Roizmanbacteria bacterium GW2011_GWA2_36_23</name>
    <dbReference type="NCBI Taxonomy" id="1618480"/>
    <lineage>
        <taxon>Bacteria</taxon>
        <taxon>Candidatus Roizmaniibacteriota</taxon>
    </lineage>
</organism>
<evidence type="ECO:0000256" key="4">
    <source>
        <dbReference type="ARBA" id="ARBA00071664"/>
    </source>
</evidence>
<comment type="caution">
    <text evidence="7">The sequence shown here is derived from an EMBL/GenBank/DDBJ whole genome shotgun (WGS) entry which is preliminary data.</text>
</comment>
<evidence type="ECO:0000256" key="5">
    <source>
        <dbReference type="HAMAP-Rule" id="MF_00514"/>
    </source>
</evidence>
<dbReference type="EMBL" id="LBRS01000009">
    <property type="protein sequence ID" value="KKQ01405.1"/>
    <property type="molecule type" value="Genomic_DNA"/>
</dbReference>
<sequence>MSKQKTRKSAVKRFKITKNGKVMHRSQGIRHLQANKSKKRIRRMRQMKTVEGAFKNKLLRMMGLK</sequence>
<proteinExistence type="inferred from homology"/>
<keyword evidence="2 5" id="KW-0689">Ribosomal protein</keyword>
<dbReference type="InterPro" id="IPR021137">
    <property type="entry name" value="Ribosomal_bL35-like"/>
</dbReference>
<keyword evidence="3 5" id="KW-0687">Ribonucleoprotein</keyword>
<reference evidence="7 8" key="1">
    <citation type="journal article" date="2015" name="Nature">
        <title>rRNA introns, odd ribosomes, and small enigmatic genomes across a large radiation of phyla.</title>
        <authorList>
            <person name="Brown C.T."/>
            <person name="Hug L.A."/>
            <person name="Thomas B.C."/>
            <person name="Sharon I."/>
            <person name="Castelle C.J."/>
            <person name="Singh A."/>
            <person name="Wilkins M.J."/>
            <person name="Williams K.H."/>
            <person name="Banfield J.F."/>
        </authorList>
    </citation>
    <scope>NUCLEOTIDE SEQUENCE [LARGE SCALE GENOMIC DNA]</scope>
</reference>
<dbReference type="SUPFAM" id="SSF143034">
    <property type="entry name" value="L35p-like"/>
    <property type="match status" value="1"/>
</dbReference>
<accession>A0A0G0EK06</accession>
<comment type="similarity">
    <text evidence="1 5 6">Belongs to the bacterial ribosomal protein bL35 family.</text>
</comment>
<dbReference type="GO" id="GO:0003735">
    <property type="term" value="F:structural constituent of ribosome"/>
    <property type="evidence" value="ECO:0007669"/>
    <property type="project" value="InterPro"/>
</dbReference>
<dbReference type="AlphaFoldDB" id="A0A0G0EK06"/>
<evidence type="ECO:0000256" key="6">
    <source>
        <dbReference type="RuleBase" id="RU000568"/>
    </source>
</evidence>
<evidence type="ECO:0000256" key="2">
    <source>
        <dbReference type="ARBA" id="ARBA00022980"/>
    </source>
</evidence>
<dbReference type="Pfam" id="PF01632">
    <property type="entry name" value="Ribosomal_L35p"/>
    <property type="match status" value="1"/>
</dbReference>
<dbReference type="HAMAP" id="MF_00514">
    <property type="entry name" value="Ribosomal_bL35"/>
    <property type="match status" value="1"/>
</dbReference>
<dbReference type="InterPro" id="IPR037229">
    <property type="entry name" value="Ribosomal_bL35_sf"/>
</dbReference>
<dbReference type="GO" id="GO:1990904">
    <property type="term" value="C:ribonucleoprotein complex"/>
    <property type="evidence" value="ECO:0007669"/>
    <property type="project" value="UniProtKB-KW"/>
</dbReference>
<evidence type="ECO:0000313" key="8">
    <source>
        <dbReference type="Proteomes" id="UP000034344"/>
    </source>
</evidence>
<gene>
    <name evidence="5" type="primary">rpmI</name>
    <name evidence="7" type="ORF">US11_C0009G0017</name>
</gene>
<name>A0A0G0EK06_9BACT</name>